<dbReference type="Gene3D" id="3.30.1490.80">
    <property type="match status" value="1"/>
</dbReference>
<keyword evidence="9 15" id="KW-0547">Nucleotide-binding</keyword>
<dbReference type="Gene3D" id="3.30.1490.50">
    <property type="match status" value="1"/>
</dbReference>
<dbReference type="GO" id="GO:0043295">
    <property type="term" value="F:glutathione binding"/>
    <property type="evidence" value="ECO:0007669"/>
    <property type="project" value="UniProtKB-UniRule"/>
</dbReference>
<reference evidence="19 20" key="1">
    <citation type="submission" date="2024-01" db="EMBL/GenBank/DDBJ databases">
        <title>The genome of the rayed Mediterranean limpet Patella caerulea (Linnaeus, 1758).</title>
        <authorList>
            <person name="Anh-Thu Weber A."/>
            <person name="Halstead-Nussloch G."/>
        </authorList>
    </citation>
    <scope>NUCLEOTIDE SEQUENCE [LARGE SCALE GENOMIC DNA]</scope>
    <source>
        <strain evidence="19">AATW-2023a</strain>
        <tissue evidence="19">Whole specimen</tissue>
    </source>
</reference>
<evidence type="ECO:0000256" key="15">
    <source>
        <dbReference type="PIRNR" id="PIRNR001558"/>
    </source>
</evidence>
<evidence type="ECO:0000256" key="8">
    <source>
        <dbReference type="ARBA" id="ARBA00022723"/>
    </source>
</evidence>
<dbReference type="Gene3D" id="3.30.470.20">
    <property type="entry name" value="ATP-grasp fold, B domain"/>
    <property type="match status" value="1"/>
</dbReference>
<evidence type="ECO:0000256" key="9">
    <source>
        <dbReference type="ARBA" id="ARBA00022741"/>
    </source>
</evidence>
<dbReference type="Gene3D" id="3.40.50.1760">
    <property type="entry name" value="Glutathione synthase, substrate-binding domain superfamily, eukaryotic"/>
    <property type="match status" value="1"/>
</dbReference>
<comment type="pathway">
    <text evidence="1 15">Sulfur metabolism; glutathione biosynthesis; glutathione from L-cysteine and L-glutamate: step 2/2.</text>
</comment>
<keyword evidence="11 15" id="KW-0460">Magnesium</keyword>
<evidence type="ECO:0000256" key="1">
    <source>
        <dbReference type="ARBA" id="ARBA00004965"/>
    </source>
</evidence>
<dbReference type="Pfam" id="PF03917">
    <property type="entry name" value="GSH_synth_ATP"/>
    <property type="match status" value="1"/>
</dbReference>
<dbReference type="AlphaFoldDB" id="A0AAN8K4G0"/>
<dbReference type="GO" id="GO:0005829">
    <property type="term" value="C:cytosol"/>
    <property type="evidence" value="ECO:0007669"/>
    <property type="project" value="TreeGrafter"/>
</dbReference>
<dbReference type="GO" id="GO:0005524">
    <property type="term" value="F:ATP binding"/>
    <property type="evidence" value="ECO:0007669"/>
    <property type="project" value="UniProtKB-UniRule"/>
</dbReference>
<evidence type="ECO:0000313" key="19">
    <source>
        <dbReference type="EMBL" id="KAK6185033.1"/>
    </source>
</evidence>
<comment type="function">
    <text evidence="14">Catalyzes the production of glutathione from gamma-glutamylcysteine and glycine in an ATP-dependent manner. Glutathione (gamma-glutamylcysteinylglycine, GSH) is the most abundant intracellular thiol in living aerobic cells and is required for numerous processes including the protection of cells against oxidative damage, amino acid transport, the detoxification of foreign compounds, the maintenance of protein sulfhydryl groups in a reduced state and acts as a cofactor for a number of enzymes. Participates in ophthalmate biosynthesis in hepatocytes.</text>
</comment>
<comment type="cofactor">
    <cofactor evidence="15 17">
        <name>Mg(2+)</name>
        <dbReference type="ChEBI" id="CHEBI:18420"/>
    </cofactor>
    <text evidence="15 17">Binds 1 Mg(2+) ion per subunit.</text>
</comment>
<dbReference type="PIRSF" id="PIRSF001558">
    <property type="entry name" value="GSHase"/>
    <property type="match status" value="1"/>
</dbReference>
<accession>A0AAN8K4G0</accession>
<keyword evidence="8 15" id="KW-0479">Metal-binding</keyword>
<dbReference type="Proteomes" id="UP001347796">
    <property type="component" value="Unassembled WGS sequence"/>
</dbReference>
<evidence type="ECO:0000256" key="4">
    <source>
        <dbReference type="ARBA" id="ARBA00012214"/>
    </source>
</evidence>
<dbReference type="Pfam" id="PF03199">
    <property type="entry name" value="GSH_synthase"/>
    <property type="match status" value="1"/>
</dbReference>
<feature type="binding site" evidence="16">
    <location>
        <position position="381"/>
    </location>
    <ligand>
        <name>ATP</name>
        <dbReference type="ChEBI" id="CHEBI:30616"/>
    </ligand>
</feature>
<evidence type="ECO:0000256" key="11">
    <source>
        <dbReference type="ARBA" id="ARBA00022842"/>
    </source>
</evidence>
<feature type="binding site" evidence="16">
    <location>
        <position position="458"/>
    </location>
    <ligand>
        <name>ATP</name>
        <dbReference type="ChEBI" id="CHEBI:30616"/>
    </ligand>
</feature>
<evidence type="ECO:0000259" key="18">
    <source>
        <dbReference type="Pfam" id="PF03199"/>
    </source>
</evidence>
<dbReference type="NCBIfam" id="TIGR01986">
    <property type="entry name" value="glut_syn_euk"/>
    <property type="match status" value="1"/>
</dbReference>
<feature type="binding site" evidence="17">
    <location>
        <position position="150"/>
    </location>
    <ligand>
        <name>Mg(2+)</name>
        <dbReference type="ChEBI" id="CHEBI:18420"/>
    </ligand>
</feature>
<comment type="similarity">
    <text evidence="2 15">Belongs to the eukaryotic GSH synthase family.</text>
</comment>
<dbReference type="FunFam" id="3.30.1490.50:FF:000001">
    <property type="entry name" value="Glutathione synthetase"/>
    <property type="match status" value="1"/>
</dbReference>
<name>A0AAN8K4G0_PATCE</name>
<evidence type="ECO:0000256" key="3">
    <source>
        <dbReference type="ARBA" id="ARBA00011738"/>
    </source>
</evidence>
<evidence type="ECO:0000256" key="17">
    <source>
        <dbReference type="PIRSR" id="PIRSR001558-2"/>
    </source>
</evidence>
<dbReference type="GO" id="GO:0000287">
    <property type="term" value="F:magnesium ion binding"/>
    <property type="evidence" value="ECO:0007669"/>
    <property type="project" value="UniProtKB-UniRule"/>
</dbReference>
<feature type="binding site" evidence="17">
    <location>
        <position position="148"/>
    </location>
    <ligand>
        <name>Mg(2+)</name>
        <dbReference type="ChEBI" id="CHEBI:18420"/>
    </ligand>
</feature>
<comment type="catalytic activity">
    <reaction evidence="13">
        <text>gamma-L-glutamyl-(2S)-2-aminobutanoate + glycine + ATP = ophthalmate + ADP + phosphate + H(+)</text>
        <dbReference type="Rhea" id="RHEA:72075"/>
        <dbReference type="ChEBI" id="CHEBI:15378"/>
        <dbReference type="ChEBI" id="CHEBI:30616"/>
        <dbReference type="ChEBI" id="CHEBI:43474"/>
        <dbReference type="ChEBI" id="CHEBI:57305"/>
        <dbReference type="ChEBI" id="CHEBI:189406"/>
        <dbReference type="ChEBI" id="CHEBI:189750"/>
        <dbReference type="ChEBI" id="CHEBI:456216"/>
    </reaction>
    <physiologicalReaction direction="left-to-right" evidence="13">
        <dbReference type="Rhea" id="RHEA:72076"/>
    </physiologicalReaction>
</comment>
<dbReference type="Gene3D" id="1.10.1080.10">
    <property type="entry name" value="Glutathione Synthetase, Chain A, domain 3"/>
    <property type="match status" value="1"/>
</dbReference>
<feature type="binding site" evidence="16">
    <location>
        <position position="456"/>
    </location>
    <ligand>
        <name>substrate</name>
    </ligand>
</feature>
<comment type="subunit">
    <text evidence="3">Homodimer.</text>
</comment>
<keyword evidence="6 15" id="KW-0436">Ligase</keyword>
<feature type="binding site" evidence="16">
    <location>
        <position position="431"/>
    </location>
    <ligand>
        <name>ATP</name>
        <dbReference type="ChEBI" id="CHEBI:30616"/>
    </ligand>
</feature>
<feature type="binding site" evidence="16">
    <location>
        <position position="148"/>
    </location>
    <ligand>
        <name>ATP</name>
        <dbReference type="ChEBI" id="CHEBI:30616"/>
    </ligand>
</feature>
<dbReference type="SUPFAM" id="SSF56059">
    <property type="entry name" value="Glutathione synthetase ATP-binding domain-like"/>
    <property type="match status" value="1"/>
</dbReference>
<evidence type="ECO:0000256" key="2">
    <source>
        <dbReference type="ARBA" id="ARBA00010385"/>
    </source>
</evidence>
<comment type="caution">
    <text evidence="19">The sequence shown here is derived from an EMBL/GenBank/DDBJ whole genome shotgun (WGS) entry which is preliminary data.</text>
</comment>
<dbReference type="FunFam" id="3.40.50.1760:FF:000001">
    <property type="entry name" value="Glutathione synthetase"/>
    <property type="match status" value="1"/>
</dbReference>
<dbReference type="InterPro" id="IPR037013">
    <property type="entry name" value="GSH-S_sub-bd_sf"/>
</dbReference>
<evidence type="ECO:0000256" key="16">
    <source>
        <dbReference type="PIRSR" id="PIRSR001558-1"/>
    </source>
</evidence>
<dbReference type="GO" id="GO:0004363">
    <property type="term" value="F:glutathione synthase activity"/>
    <property type="evidence" value="ECO:0007669"/>
    <property type="project" value="UniProtKB-UniRule"/>
</dbReference>
<keyword evidence="7 15" id="KW-0317">Glutathione biosynthesis</keyword>
<keyword evidence="20" id="KW-1185">Reference proteome</keyword>
<dbReference type="PANTHER" id="PTHR11130:SF0">
    <property type="entry name" value="GLUTATHIONE SYNTHETASE"/>
    <property type="match status" value="1"/>
</dbReference>
<feature type="binding site" evidence="16">
    <location>
        <position position="312"/>
    </location>
    <ligand>
        <name>ATP</name>
        <dbReference type="ChEBI" id="CHEBI:30616"/>
    </ligand>
</feature>
<dbReference type="EC" id="6.3.2.3" evidence="4 15"/>
<dbReference type="SUPFAM" id="SSF52440">
    <property type="entry name" value="PreATP-grasp domain"/>
    <property type="match status" value="1"/>
</dbReference>
<dbReference type="PANTHER" id="PTHR11130">
    <property type="entry name" value="GLUTATHIONE SYNTHETASE"/>
    <property type="match status" value="1"/>
</dbReference>
<evidence type="ECO:0000256" key="10">
    <source>
        <dbReference type="ARBA" id="ARBA00022840"/>
    </source>
</evidence>
<dbReference type="InterPro" id="IPR014042">
    <property type="entry name" value="Glutathione_synthase_a-hlx"/>
</dbReference>
<comment type="catalytic activity">
    <reaction evidence="12">
        <text>gamma-L-glutamyl-L-cysteine + glycine + ATP = glutathione + ADP + phosphate + H(+)</text>
        <dbReference type="Rhea" id="RHEA:13557"/>
        <dbReference type="ChEBI" id="CHEBI:15378"/>
        <dbReference type="ChEBI" id="CHEBI:30616"/>
        <dbReference type="ChEBI" id="CHEBI:43474"/>
        <dbReference type="ChEBI" id="CHEBI:57305"/>
        <dbReference type="ChEBI" id="CHEBI:57925"/>
        <dbReference type="ChEBI" id="CHEBI:58173"/>
        <dbReference type="ChEBI" id="CHEBI:456216"/>
        <dbReference type="EC" id="6.3.2.3"/>
    </reaction>
    <physiologicalReaction direction="left-to-right" evidence="12">
        <dbReference type="Rhea" id="RHEA:13558"/>
    </physiologicalReaction>
</comment>
<feature type="binding site" evidence="16">
    <location>
        <position position="124"/>
    </location>
    <ligand>
        <name>substrate</name>
    </ligand>
</feature>
<keyword evidence="10 15" id="KW-0067">ATP-binding</keyword>
<dbReference type="InterPro" id="IPR005615">
    <property type="entry name" value="Glutathione_synthase"/>
</dbReference>
<evidence type="ECO:0000256" key="7">
    <source>
        <dbReference type="ARBA" id="ARBA00022684"/>
    </source>
</evidence>
<feature type="binding site" evidence="16">
    <location>
        <position position="224"/>
    </location>
    <ligand>
        <name>substrate</name>
    </ligand>
</feature>
<organism evidence="19 20">
    <name type="scientific">Patella caerulea</name>
    <name type="common">Rayed Mediterranean limpet</name>
    <dbReference type="NCBI Taxonomy" id="87958"/>
    <lineage>
        <taxon>Eukaryota</taxon>
        <taxon>Metazoa</taxon>
        <taxon>Spiralia</taxon>
        <taxon>Lophotrochozoa</taxon>
        <taxon>Mollusca</taxon>
        <taxon>Gastropoda</taxon>
        <taxon>Patellogastropoda</taxon>
        <taxon>Patelloidea</taxon>
        <taxon>Patellidae</taxon>
        <taxon>Patella</taxon>
    </lineage>
</organism>
<feature type="domain" description="Glutathione synthase substrate-binding" evidence="18">
    <location>
        <begin position="208"/>
        <end position="309"/>
    </location>
</feature>
<evidence type="ECO:0000256" key="5">
    <source>
        <dbReference type="ARBA" id="ARBA00020821"/>
    </source>
</evidence>
<dbReference type="InterPro" id="IPR014049">
    <property type="entry name" value="Glutathione_synthase_N_euk"/>
</dbReference>
<dbReference type="EMBL" id="JAZGQO010000006">
    <property type="protein sequence ID" value="KAK6185033.1"/>
    <property type="molecule type" value="Genomic_DNA"/>
</dbReference>
<dbReference type="InterPro" id="IPR004887">
    <property type="entry name" value="GSH_synth_subst-bd"/>
</dbReference>
<evidence type="ECO:0000313" key="20">
    <source>
        <dbReference type="Proteomes" id="UP001347796"/>
    </source>
</evidence>
<dbReference type="InterPro" id="IPR014709">
    <property type="entry name" value="Glutathione_synthase_C_euk"/>
</dbReference>
<gene>
    <name evidence="19" type="ORF">SNE40_007358</name>
</gene>
<feature type="binding site" evidence="16">
    <location>
        <begin position="370"/>
        <end position="379"/>
    </location>
    <ligand>
        <name>ATP</name>
        <dbReference type="ChEBI" id="CHEBI:30616"/>
    </ligand>
</feature>
<protein>
    <recommendedName>
        <fullName evidence="5 15">Glutathione synthetase</fullName>
        <shortName evidence="15">GSH-S</shortName>
        <ecNumber evidence="4 15">6.3.2.3</ecNumber>
    </recommendedName>
</protein>
<evidence type="ECO:0000256" key="6">
    <source>
        <dbReference type="ARBA" id="ARBA00022598"/>
    </source>
</evidence>
<sequence length="482" mass="55467">MASCLSRVFSEEELEDIRLRAIDWALAHGISMRSSNLSEDQDKVVHAPFTLFPTTIPESNLQQATQSMVYFSRLMHHVAMDHQLLQQSFKHVIETDEFSNKLWQIYLQIKDDNRVQPVSLGLFRNDFMLDEKKDSPGSETTFQIKQIEFNSIASSFGGLVSQQYFLHRYVMDFAGEKNTEKQMPYNRPVEGLATGLIKAWELYQNKKAVILFLVSHNERNVMDQRFLEYEIYKQNKNIKVIRKTFDDLVKDGKLAEDRKYFIGKEEVGVVYYRVGYAPTDYTTDKIWDVRLELEKAWCIKCPPIQYQLVGAKKIQQVLAKPSILDKYISDVSIKQLIQSTFAGQYSLDKGEEGDKALNMAVNNPDQFVLKPQREGGGYNMYDEEMKRFLEVNRESNERAGYILMEKVRPKPQVNYLVKAGIPFIKSLCISELGIYGCYIGNKNEEIYNENCGHLLRTKTADTNEGGVCAGFSGIDTPFVIPQ</sequence>
<evidence type="ECO:0000256" key="14">
    <source>
        <dbReference type="ARBA" id="ARBA00059746"/>
    </source>
</evidence>
<dbReference type="InterPro" id="IPR016185">
    <property type="entry name" value="PreATP-grasp_dom_sf"/>
</dbReference>
<evidence type="ECO:0000256" key="12">
    <source>
        <dbReference type="ARBA" id="ARBA00048871"/>
    </source>
</evidence>
<feature type="binding site" evidence="17">
    <location>
        <position position="374"/>
    </location>
    <ligand>
        <name>Mg(2+)</name>
        <dbReference type="ChEBI" id="CHEBI:18420"/>
    </ligand>
</feature>
<evidence type="ECO:0000256" key="13">
    <source>
        <dbReference type="ARBA" id="ARBA00052123"/>
    </source>
</evidence>
<proteinExistence type="inferred from homology"/>
<feature type="binding site" evidence="16">
    <location>
        <position position="464"/>
    </location>
    <ligand>
        <name>ATP</name>
        <dbReference type="ChEBI" id="CHEBI:30616"/>
    </ligand>
</feature>